<feature type="domain" description="D-isomer specific 2-hydroxyacid dehydrogenase NAD-binding" evidence="1">
    <location>
        <begin position="1"/>
        <end position="68"/>
    </location>
</feature>
<proteinExistence type="predicted"/>
<evidence type="ECO:0000313" key="3">
    <source>
        <dbReference type="Proteomes" id="UP000253472"/>
    </source>
</evidence>
<comment type="caution">
    <text evidence="2">The sequence shown here is derived from an EMBL/GenBank/DDBJ whole genome shotgun (WGS) entry which is preliminary data.</text>
</comment>
<dbReference type="STRING" id="5486.A0A367XY63"/>
<organism evidence="2 3">
    <name type="scientific">Candida viswanathii</name>
    <dbReference type="NCBI Taxonomy" id="5486"/>
    <lineage>
        <taxon>Eukaryota</taxon>
        <taxon>Fungi</taxon>
        <taxon>Dikarya</taxon>
        <taxon>Ascomycota</taxon>
        <taxon>Saccharomycotina</taxon>
        <taxon>Pichiomycetes</taxon>
        <taxon>Debaryomycetaceae</taxon>
        <taxon>Candida/Lodderomyces clade</taxon>
        <taxon>Candida</taxon>
    </lineage>
</organism>
<dbReference type="GO" id="GO:0051287">
    <property type="term" value="F:NAD binding"/>
    <property type="evidence" value="ECO:0007669"/>
    <property type="project" value="InterPro"/>
</dbReference>
<dbReference type="InterPro" id="IPR036291">
    <property type="entry name" value="NAD(P)-bd_dom_sf"/>
</dbReference>
<dbReference type="Proteomes" id="UP000253472">
    <property type="component" value="Unassembled WGS sequence"/>
</dbReference>
<evidence type="ECO:0000313" key="2">
    <source>
        <dbReference type="EMBL" id="RCK57731.1"/>
    </source>
</evidence>
<sequence>MVNKLLISKMKKGPCFVNTARGALTGPEDVAKAVSSGHIAYGGDVWPEESAPKDMSWRFMHNPYGKAHVKDILGEYFDKRYNYPCKDLICINGEFVTKSYGQHKK</sequence>
<gene>
    <name evidence="2" type="primary">FDH1_3</name>
    <name evidence="2" type="ORF">Cantr_06822</name>
</gene>
<dbReference type="SUPFAM" id="SSF51735">
    <property type="entry name" value="NAD(P)-binding Rossmann-fold domains"/>
    <property type="match status" value="1"/>
</dbReference>
<name>A0A367XY63_9ASCO</name>
<dbReference type="InterPro" id="IPR006140">
    <property type="entry name" value="D-isomer_DH_NAD-bd"/>
</dbReference>
<evidence type="ECO:0000259" key="1">
    <source>
        <dbReference type="Pfam" id="PF02826"/>
    </source>
</evidence>
<dbReference type="OrthoDB" id="4043264at2759"/>
<protein>
    <submittedName>
        <fullName evidence="2">Formate dehydrogenase</fullName>
    </submittedName>
</protein>
<reference evidence="2 3" key="1">
    <citation type="submission" date="2018-06" db="EMBL/GenBank/DDBJ databases">
        <title>Whole genome sequencing of Candida tropicalis (genome annotated by CSBL at Korea University).</title>
        <authorList>
            <person name="Ahn J."/>
        </authorList>
    </citation>
    <scope>NUCLEOTIDE SEQUENCE [LARGE SCALE GENOMIC DNA]</scope>
    <source>
        <strain evidence="2 3">ATCC 20962</strain>
    </source>
</reference>
<keyword evidence="3" id="KW-1185">Reference proteome</keyword>
<accession>A0A367XY63</accession>
<dbReference type="EMBL" id="QLNQ01000028">
    <property type="protein sequence ID" value="RCK57731.1"/>
    <property type="molecule type" value="Genomic_DNA"/>
</dbReference>
<dbReference type="AlphaFoldDB" id="A0A367XY63"/>
<dbReference type="Pfam" id="PF02826">
    <property type="entry name" value="2-Hacid_dh_C"/>
    <property type="match status" value="1"/>
</dbReference>
<dbReference type="Gene3D" id="3.40.50.720">
    <property type="entry name" value="NAD(P)-binding Rossmann-like Domain"/>
    <property type="match status" value="1"/>
</dbReference>